<name>A0A224VJR6_9LACO</name>
<keyword evidence="5" id="KW-1185">Reference proteome</keyword>
<keyword evidence="1" id="KW-1133">Transmembrane helix</keyword>
<feature type="transmembrane region" description="Helical" evidence="1">
    <location>
        <begin position="133"/>
        <end position="152"/>
    </location>
</feature>
<feature type="transmembrane region" description="Helical" evidence="1">
    <location>
        <begin position="443"/>
        <end position="461"/>
    </location>
</feature>
<dbReference type="PANTHER" id="PTHR38454:SF1">
    <property type="entry name" value="INTEGRAL MEMBRANE PROTEIN"/>
    <property type="match status" value="1"/>
</dbReference>
<protein>
    <submittedName>
        <fullName evidence="2">Bacterial membrane protein YfhO</fullName>
    </submittedName>
</protein>
<evidence type="ECO:0000313" key="2">
    <source>
        <dbReference type="EMBL" id="GAW72534.1"/>
    </source>
</evidence>
<feature type="transmembrane region" description="Helical" evidence="1">
    <location>
        <begin position="386"/>
        <end position="405"/>
    </location>
</feature>
<reference evidence="2 4" key="1">
    <citation type="journal article" date="2017" name="Biosci Microbiota Food Health">
        <title>Genomic characterization reconfirms the taxonomic status of Lactobacillus parakefiri.</title>
        <authorList>
            <person name="Tanizawa Y."/>
            <person name="Kobayashi H."/>
            <person name="Kaminuma E."/>
            <person name="Sakamoto M."/>
            <person name="Ohkuma M."/>
            <person name="Nakamura Y."/>
            <person name="Arita M."/>
            <person name="Tohno M."/>
        </authorList>
    </citation>
    <scope>NUCLEOTIDE SEQUENCE [LARGE SCALE GENOMIC DNA]</scope>
    <source>
        <strain evidence="2 4">JCM 8573</strain>
    </source>
</reference>
<organism evidence="2 4">
    <name type="scientific">Lentilactobacillus parakefiri</name>
    <dbReference type="NCBI Taxonomy" id="152332"/>
    <lineage>
        <taxon>Bacteria</taxon>
        <taxon>Bacillati</taxon>
        <taxon>Bacillota</taxon>
        <taxon>Bacilli</taxon>
        <taxon>Lactobacillales</taxon>
        <taxon>Lactobacillaceae</taxon>
        <taxon>Lentilactobacillus</taxon>
    </lineage>
</organism>
<dbReference type="OrthoDB" id="9815466at2"/>
<dbReference type="AlphaFoldDB" id="A0A224VJR6"/>
<keyword evidence="1" id="KW-0812">Transmembrane</keyword>
<evidence type="ECO:0000256" key="1">
    <source>
        <dbReference type="SAM" id="Phobius"/>
    </source>
</evidence>
<feature type="transmembrane region" description="Helical" evidence="1">
    <location>
        <begin position="298"/>
        <end position="316"/>
    </location>
</feature>
<evidence type="ECO:0000313" key="5">
    <source>
        <dbReference type="Proteomes" id="UP000294668"/>
    </source>
</evidence>
<dbReference type="Pfam" id="PF09586">
    <property type="entry name" value="YfhO"/>
    <property type="match status" value="1"/>
</dbReference>
<dbReference type="PANTHER" id="PTHR38454">
    <property type="entry name" value="INTEGRAL MEMBRANE PROTEIN-RELATED"/>
    <property type="match status" value="1"/>
</dbReference>
<dbReference type="Proteomes" id="UP000214739">
    <property type="component" value="Unassembled WGS sequence"/>
</dbReference>
<gene>
    <name evidence="2" type="primary">yfhO_1</name>
    <name evidence="3" type="ORF">C5L28_000690</name>
    <name evidence="2" type="ORF">LPKJCM_01652</name>
</gene>
<feature type="transmembrane region" description="Helical" evidence="1">
    <location>
        <begin position="83"/>
        <end position="100"/>
    </location>
</feature>
<dbReference type="Proteomes" id="UP000294668">
    <property type="component" value="Unassembled WGS sequence"/>
</dbReference>
<feature type="transmembrane region" description="Helical" evidence="1">
    <location>
        <begin position="417"/>
        <end position="437"/>
    </location>
</feature>
<feature type="transmembrane region" description="Helical" evidence="1">
    <location>
        <begin position="856"/>
        <end position="874"/>
    </location>
</feature>
<comment type="caution">
    <text evidence="2">The sequence shown here is derived from an EMBL/GenBank/DDBJ whole genome shotgun (WGS) entry which is preliminary data.</text>
</comment>
<evidence type="ECO:0000313" key="4">
    <source>
        <dbReference type="Proteomes" id="UP000214739"/>
    </source>
</evidence>
<feature type="transmembrane region" description="Helical" evidence="1">
    <location>
        <begin position="198"/>
        <end position="217"/>
    </location>
</feature>
<feature type="transmembrane region" description="Helical" evidence="1">
    <location>
        <begin position="328"/>
        <end position="348"/>
    </location>
</feature>
<feature type="transmembrane region" description="Helical" evidence="1">
    <location>
        <begin position="237"/>
        <end position="257"/>
    </location>
</feature>
<feature type="transmembrane region" description="Helical" evidence="1">
    <location>
        <begin position="12"/>
        <end position="32"/>
    </location>
</feature>
<evidence type="ECO:0000313" key="3">
    <source>
        <dbReference type="EMBL" id="TDG93030.1"/>
    </source>
</evidence>
<dbReference type="RefSeq" id="WP_057963080.1">
    <property type="nucleotide sequence ID" value="NZ_BAAAXO010000056.1"/>
</dbReference>
<accession>A0A224VJR6</accession>
<sequence length="892" mass="101445">MNSKKTTKISILVLCFLVPVLISTSYFIFRHFAPFGGSSVMTVDLGQQYIDFYTNFHDTLLHSPSGFFFSFSKALGGDMMGTWAYYLMSPLNLIMLLFPLSKLPSVLGVITIIKYGLAGLSFGYFLMKVTKHVGWSIIGFSVSYAMMGWMVANQFNMLWTDVLFVLPMIFYGLFKILKNQSSAIYIISLTAMLIMNYYMSYMIAIFLTLFMFIYWAAKALPVENQTSAKAVFKWLKASILSGILAAWLLLPTFFSLLGSKTQYSKGQYKIKFEYNPLDMLGKFFNGSVNFNELPAGTANVFVASVVLILFVYYFFIPTIKRNVKIANLSLTAFMILSMCFQPLDLFWHGMQLPVWYTFRFSYLFSFWMILTAFQAFLHILDEGINWKGYLVTAGIMALGVLYVELRWKHLEYMRHFDFLWGCVYLVVSLGIVVFLGIYRKNIVLAMTLAVLMSGEMALNMVTSLNHLDYLKANNYTAFERIMRKHVNEIKQKDKGFYRLGTTFSRTKNDAFTGNYNGGSIFSSTLESDTSQFFKNIGQPNGDSFVLYSNGTMFTDSLLNMKYYMSHQITEANPNKKPKKQLLTTLTRKPDYNNYNLLSQDALIGTYRNPYAVPIGFLAPKSGMEHNSIAKSPITYQNQIAHRLDPNIKNLFEPAAYTDMRCNNIQPISKLNNAVLKKKNLLEMSYIIFSVPIEKNTSYYMTLGTEINKGNISISVDGQAQTQFTPSEKTIIANIATGTSINTTANVQIFVNKNNALLQDVKLYKVHNSKIAKFSKDLNSKPYKVTKWNHHQLTGTVDATSNNQALTTTIPFENGWTAKVDGKSVQPERWAKMFLYIPINKGHHKVVFTYWPEGLKVGLLITAFGLAFIGTEAILKRRKKQKNENPEGPTNTK</sequence>
<reference evidence="3 5" key="2">
    <citation type="journal article" date="2019" name="Appl. Microbiol. Biotechnol.">
        <title>Uncovering carbohydrate metabolism through a genotype-phenotype association study of 56 lactic acid bacteria genomes.</title>
        <authorList>
            <person name="Buron-Moles G."/>
            <person name="Chailyan A."/>
            <person name="Dolejs I."/>
            <person name="Forster J."/>
            <person name="Miks M.H."/>
        </authorList>
    </citation>
    <scope>NUCLEOTIDE SEQUENCE [LARGE SCALE GENOMIC DNA]</scope>
    <source>
        <strain evidence="3 5">DSM 10551</strain>
    </source>
</reference>
<feature type="transmembrane region" description="Helical" evidence="1">
    <location>
        <begin position="158"/>
        <end position="177"/>
    </location>
</feature>
<feature type="transmembrane region" description="Helical" evidence="1">
    <location>
        <begin position="360"/>
        <end position="380"/>
    </location>
</feature>
<keyword evidence="1" id="KW-0472">Membrane</keyword>
<feature type="transmembrane region" description="Helical" evidence="1">
    <location>
        <begin position="106"/>
        <end position="126"/>
    </location>
</feature>
<dbReference type="EMBL" id="BDGB01000072">
    <property type="protein sequence ID" value="GAW72534.1"/>
    <property type="molecule type" value="Genomic_DNA"/>
</dbReference>
<dbReference type="EMBL" id="PUFL01000038">
    <property type="protein sequence ID" value="TDG93030.1"/>
    <property type="molecule type" value="Genomic_DNA"/>
</dbReference>
<proteinExistence type="predicted"/>
<dbReference type="InterPro" id="IPR018580">
    <property type="entry name" value="Uncharacterised_YfhO"/>
</dbReference>
<reference evidence="3" key="3">
    <citation type="submission" date="2019-02" db="EMBL/GenBank/DDBJ databases">
        <authorList>
            <person name="Buron G."/>
            <person name="Chaylann A."/>
            <person name="Dolejs I."/>
            <person name="Forster J."/>
            <person name="Miks M.H."/>
        </authorList>
    </citation>
    <scope>NUCLEOTIDE SEQUENCE</scope>
    <source>
        <strain evidence="3">DSM 10551</strain>
    </source>
</reference>